<sequence>MYKVGGVMIVAVLLLLGGCNALENDSNSLEKDISGYWNGAIEIPGSPLPIEVELEQEEDLTGTIHIPSQNIDSYPLSSITIKEEHASFTMDIQGQMLRFEGKVQESQWSGTFTQQGQSFPFTLTKGTKPQAKEEFGVEEQVETTKGPLYGNLATPENKDTFPVVLIIPGSGPTDRNGNSSLAGNNDSLKLLAKELAQQGIASLRYDKRGVGKNANASIPEEEMTFGQFAADATHWLELLKADDRFTQVGVIGHSQGSLVGMLAAQEENIEVFISIAGASEPIGEVLLSQLEPQVSDDMLNKAEQLVESLKKGETVQDVPSELASVFRPSIQSFMSSWMAYKPKEEIKKLDIPILAVGGTTDLQVPATSAEALHEASDNSELLIVNEMNHVLKKAPRNREENVKTYNDPALPLADGLMEGILEFLEQQQFVDH</sequence>
<dbReference type="EMBL" id="JBHLTP010000011">
    <property type="protein sequence ID" value="MFC0524421.1"/>
    <property type="molecule type" value="Genomic_DNA"/>
</dbReference>
<organism evidence="2 3">
    <name type="scientific">Pontibacillus salicampi</name>
    <dbReference type="NCBI Taxonomy" id="1449801"/>
    <lineage>
        <taxon>Bacteria</taxon>
        <taxon>Bacillati</taxon>
        <taxon>Bacillota</taxon>
        <taxon>Bacilli</taxon>
        <taxon>Bacillales</taxon>
        <taxon>Bacillaceae</taxon>
        <taxon>Pontibacillus</taxon>
    </lineage>
</organism>
<name>A0ABV6LPT2_9BACI</name>
<dbReference type="InterPro" id="IPR029058">
    <property type="entry name" value="AB_hydrolase_fold"/>
</dbReference>
<evidence type="ECO:0000259" key="1">
    <source>
        <dbReference type="Pfam" id="PF12146"/>
    </source>
</evidence>
<dbReference type="SUPFAM" id="SSF53474">
    <property type="entry name" value="alpha/beta-Hydrolases"/>
    <property type="match status" value="1"/>
</dbReference>
<feature type="domain" description="Serine aminopeptidase S33" evidence="1">
    <location>
        <begin position="191"/>
        <end position="389"/>
    </location>
</feature>
<protein>
    <submittedName>
        <fullName evidence="2">Alpha/beta hydrolase</fullName>
    </submittedName>
</protein>
<evidence type="ECO:0000313" key="3">
    <source>
        <dbReference type="Proteomes" id="UP001589836"/>
    </source>
</evidence>
<dbReference type="Gene3D" id="3.40.50.1820">
    <property type="entry name" value="alpha/beta hydrolase"/>
    <property type="match status" value="1"/>
</dbReference>
<proteinExistence type="predicted"/>
<dbReference type="InterPro" id="IPR053145">
    <property type="entry name" value="AB_hydrolase_Est10"/>
</dbReference>
<keyword evidence="3" id="KW-1185">Reference proteome</keyword>
<dbReference type="Proteomes" id="UP001589836">
    <property type="component" value="Unassembled WGS sequence"/>
</dbReference>
<gene>
    <name evidence="2" type="ORF">ACFFGV_12675</name>
</gene>
<dbReference type="Pfam" id="PF12146">
    <property type="entry name" value="Hydrolase_4"/>
    <property type="match status" value="1"/>
</dbReference>
<dbReference type="RefSeq" id="WP_377348382.1">
    <property type="nucleotide sequence ID" value="NZ_JBHLTP010000011.1"/>
</dbReference>
<comment type="caution">
    <text evidence="2">The sequence shown here is derived from an EMBL/GenBank/DDBJ whole genome shotgun (WGS) entry which is preliminary data.</text>
</comment>
<reference evidence="2 3" key="1">
    <citation type="submission" date="2024-09" db="EMBL/GenBank/DDBJ databases">
        <authorList>
            <person name="Sun Q."/>
            <person name="Mori K."/>
        </authorList>
    </citation>
    <scope>NUCLEOTIDE SEQUENCE [LARGE SCALE GENOMIC DNA]</scope>
    <source>
        <strain evidence="2 3">NCAIM B.02529</strain>
    </source>
</reference>
<dbReference type="PANTHER" id="PTHR43265">
    <property type="entry name" value="ESTERASE ESTD"/>
    <property type="match status" value="1"/>
</dbReference>
<dbReference type="PANTHER" id="PTHR43265:SF1">
    <property type="entry name" value="ESTERASE ESTD"/>
    <property type="match status" value="1"/>
</dbReference>
<keyword evidence="2" id="KW-0378">Hydrolase</keyword>
<evidence type="ECO:0000313" key="2">
    <source>
        <dbReference type="EMBL" id="MFC0524421.1"/>
    </source>
</evidence>
<dbReference type="InterPro" id="IPR022742">
    <property type="entry name" value="Hydrolase_4"/>
</dbReference>
<accession>A0ABV6LPT2</accession>
<dbReference type="GO" id="GO:0016787">
    <property type="term" value="F:hydrolase activity"/>
    <property type="evidence" value="ECO:0007669"/>
    <property type="project" value="UniProtKB-KW"/>
</dbReference>
<dbReference type="PROSITE" id="PS51257">
    <property type="entry name" value="PROKAR_LIPOPROTEIN"/>
    <property type="match status" value="1"/>
</dbReference>